<protein>
    <recommendedName>
        <fullName evidence="4">DUF4397 domain-containing protein</fullName>
    </recommendedName>
</protein>
<keyword evidence="1" id="KW-0732">Signal</keyword>
<name>A0A163ZJQ5_9FLAO</name>
<organism evidence="2 3">
    <name type="scientific">Myroides marinus</name>
    <dbReference type="NCBI Taxonomy" id="703342"/>
    <lineage>
        <taxon>Bacteria</taxon>
        <taxon>Pseudomonadati</taxon>
        <taxon>Bacteroidota</taxon>
        <taxon>Flavobacteriia</taxon>
        <taxon>Flavobacteriales</taxon>
        <taxon>Flavobacteriaceae</taxon>
        <taxon>Myroides</taxon>
    </lineage>
</organism>
<dbReference type="OrthoDB" id="9792011at2"/>
<evidence type="ECO:0000256" key="1">
    <source>
        <dbReference type="SAM" id="SignalP"/>
    </source>
</evidence>
<comment type="caution">
    <text evidence="2">The sequence shown here is derived from an EMBL/GenBank/DDBJ whole genome shotgun (WGS) entry which is preliminary data.</text>
</comment>
<feature type="signal peptide" evidence="1">
    <location>
        <begin position="1"/>
        <end position="19"/>
    </location>
</feature>
<gene>
    <name evidence="2" type="ORF">AV926_00705</name>
</gene>
<dbReference type="EMBL" id="LQNU01000050">
    <property type="protein sequence ID" value="KZE81903.1"/>
    <property type="molecule type" value="Genomic_DNA"/>
</dbReference>
<dbReference type="Proteomes" id="UP000076630">
    <property type="component" value="Unassembled WGS sequence"/>
</dbReference>
<reference evidence="2 3" key="1">
    <citation type="submission" date="2016-01" db="EMBL/GenBank/DDBJ databases">
        <title>Whole genome sequencing of Myroides marinus L41.</title>
        <authorList>
            <person name="Hong K.W."/>
        </authorList>
    </citation>
    <scope>NUCLEOTIDE SEQUENCE [LARGE SCALE GENOMIC DNA]</scope>
    <source>
        <strain evidence="2 3">L41</strain>
    </source>
</reference>
<evidence type="ECO:0008006" key="4">
    <source>
        <dbReference type="Google" id="ProtNLM"/>
    </source>
</evidence>
<proteinExistence type="predicted"/>
<sequence>MKRVLSFLPILFLSLFLFSCSSDDNYIDVSNQVGGFTMVNAYEGSDAVIYAADGRAIQNPYYPMIYRSVGYINLWSGTRFIEVFGFGESRVLANKTQKILPQQFYTSFIGGGKSKPIHFITEDVVDKINPREDAKQSGIRFFNLSSDEVVATVEFNGKALVKEFENRVQDNETTVVNTQRFNVVDSNTYTISIKDKDGKEIVKRENIVLEPSKFYSIMLTGSKDNANKPYYVGVVNQLVK</sequence>
<accession>A0A163ZJQ5</accession>
<dbReference type="AlphaFoldDB" id="A0A163ZJQ5"/>
<evidence type="ECO:0000313" key="3">
    <source>
        <dbReference type="Proteomes" id="UP000076630"/>
    </source>
</evidence>
<dbReference type="PROSITE" id="PS51257">
    <property type="entry name" value="PROKAR_LIPOPROTEIN"/>
    <property type="match status" value="1"/>
</dbReference>
<feature type="chain" id="PRO_5007848339" description="DUF4397 domain-containing protein" evidence="1">
    <location>
        <begin position="20"/>
        <end position="240"/>
    </location>
</feature>
<dbReference type="RefSeq" id="WP_038986515.1">
    <property type="nucleotide sequence ID" value="NZ_JACAJR010000033.1"/>
</dbReference>
<evidence type="ECO:0000313" key="2">
    <source>
        <dbReference type="EMBL" id="KZE81903.1"/>
    </source>
</evidence>
<keyword evidence="3" id="KW-1185">Reference proteome</keyword>